<dbReference type="RefSeq" id="WP_115894434.1">
    <property type="nucleotide sequence ID" value="NZ_QTLC01000047.1"/>
</dbReference>
<name>A0A3D8VM75_9BACI</name>
<accession>A0A3D8VM75</accession>
<protein>
    <submittedName>
        <fullName evidence="1">Uncharacterized protein</fullName>
    </submittedName>
</protein>
<sequence>MPIYYSNLEYWRILGCPGKYEKNIVIPNEDLLELLDAIHMDAKGFRSYYTAYAFSYYYLATYLYRYAVYGKSDFNFSEANLKKMLTISPSNKGKNGISFISKRNGLLDKIGFLKKESDYPIGVRFFDKAWTTEKGIHSFAYLSEINENMPEHLKLNTKNSRVNRPIHLVDIRNYESQYSNGLGEPTYLDPDNTTMISIDIFIYCMTNKELGIEAFHMYSYLKYYTEYYGGKWNCPLEDFPTKFGMKRDTIKKKLKALEEYNMIYNSHEPFVPNLREYTDQSIPANTYKVHSYSQFARDEGDKNKVQVRRVMLPEYYDEVIGFKTVEGNSGSEVSETV</sequence>
<dbReference type="Proteomes" id="UP000257032">
    <property type="component" value="Unassembled WGS sequence"/>
</dbReference>
<evidence type="ECO:0000313" key="1">
    <source>
        <dbReference type="EMBL" id="RDY70387.1"/>
    </source>
</evidence>
<organism evidence="1 2">
    <name type="scientific">Halobacillus trueperi</name>
    <dbReference type="NCBI Taxonomy" id="156205"/>
    <lineage>
        <taxon>Bacteria</taxon>
        <taxon>Bacillati</taxon>
        <taxon>Bacillota</taxon>
        <taxon>Bacilli</taxon>
        <taxon>Bacillales</taxon>
        <taxon>Bacillaceae</taxon>
        <taxon>Halobacillus</taxon>
    </lineage>
</organism>
<gene>
    <name evidence="1" type="ORF">DXT76_13120</name>
</gene>
<dbReference type="AlphaFoldDB" id="A0A3D8VM75"/>
<reference evidence="1 2" key="1">
    <citation type="submission" date="2018-08" db="EMBL/GenBank/DDBJ databases">
        <title>Genome sequence of strict halophilic Halobacillus trueperi SS1 isolated from Lunsu, a salty water body of North West Himalayas.</title>
        <authorList>
            <person name="Gupta S."/>
            <person name="Sharma P."/>
            <person name="Dev K."/>
            <person name="Baumler D."/>
            <person name="Sourirajan A."/>
        </authorList>
    </citation>
    <scope>NUCLEOTIDE SEQUENCE [LARGE SCALE GENOMIC DNA]</scope>
    <source>
        <strain evidence="1 2">SS1</strain>
    </source>
</reference>
<comment type="caution">
    <text evidence="1">The sequence shown here is derived from an EMBL/GenBank/DDBJ whole genome shotgun (WGS) entry which is preliminary data.</text>
</comment>
<proteinExistence type="predicted"/>
<dbReference type="EMBL" id="QTLC01000047">
    <property type="protein sequence ID" value="RDY70387.1"/>
    <property type="molecule type" value="Genomic_DNA"/>
</dbReference>
<evidence type="ECO:0000313" key="2">
    <source>
        <dbReference type="Proteomes" id="UP000257032"/>
    </source>
</evidence>